<name>A0A2K3KPD9_TRIPR</name>
<dbReference type="Proteomes" id="UP000236291">
    <property type="component" value="Unassembled WGS sequence"/>
</dbReference>
<sequence length="40" mass="4627">MWRNTSSKRHVKRCTNQTRSTDGSRFKDMENSGNGKPSIK</sequence>
<accession>A0A2K3KPD9</accession>
<reference evidence="2 3" key="1">
    <citation type="journal article" date="2014" name="Am. J. Bot.">
        <title>Genome assembly and annotation for red clover (Trifolium pratense; Fabaceae).</title>
        <authorList>
            <person name="Istvanek J."/>
            <person name="Jaros M."/>
            <person name="Krenek A."/>
            <person name="Repkova J."/>
        </authorList>
    </citation>
    <scope>NUCLEOTIDE SEQUENCE [LARGE SCALE GENOMIC DNA]</scope>
    <source>
        <strain evidence="3">cv. Tatra</strain>
        <tissue evidence="2">Young leaves</tissue>
    </source>
</reference>
<comment type="caution">
    <text evidence="2">The sequence shown here is derived from an EMBL/GenBank/DDBJ whole genome shotgun (WGS) entry which is preliminary data.</text>
</comment>
<protein>
    <submittedName>
        <fullName evidence="2">Uncharacterized protein</fullName>
    </submittedName>
</protein>
<feature type="compositionally biased region" description="Polar residues" evidence="1">
    <location>
        <begin position="31"/>
        <end position="40"/>
    </location>
</feature>
<reference evidence="2 3" key="2">
    <citation type="journal article" date="2017" name="Front. Plant Sci.">
        <title>Gene Classification and Mining of Molecular Markers Useful in Red Clover (Trifolium pratense) Breeding.</title>
        <authorList>
            <person name="Istvanek J."/>
            <person name="Dluhosova J."/>
            <person name="Dluhos P."/>
            <person name="Patkova L."/>
            <person name="Nedelnik J."/>
            <person name="Repkova J."/>
        </authorList>
    </citation>
    <scope>NUCLEOTIDE SEQUENCE [LARGE SCALE GENOMIC DNA]</scope>
    <source>
        <strain evidence="3">cv. Tatra</strain>
        <tissue evidence="2">Young leaves</tissue>
    </source>
</reference>
<feature type="compositionally biased region" description="Basic residues" evidence="1">
    <location>
        <begin position="1"/>
        <end position="13"/>
    </location>
</feature>
<gene>
    <name evidence="2" type="ORF">L195_g063840</name>
</gene>
<feature type="non-terminal residue" evidence="2">
    <location>
        <position position="40"/>
    </location>
</feature>
<organism evidence="2 3">
    <name type="scientific">Trifolium pratense</name>
    <name type="common">Red clover</name>
    <dbReference type="NCBI Taxonomy" id="57577"/>
    <lineage>
        <taxon>Eukaryota</taxon>
        <taxon>Viridiplantae</taxon>
        <taxon>Streptophyta</taxon>
        <taxon>Embryophyta</taxon>
        <taxon>Tracheophyta</taxon>
        <taxon>Spermatophyta</taxon>
        <taxon>Magnoliopsida</taxon>
        <taxon>eudicotyledons</taxon>
        <taxon>Gunneridae</taxon>
        <taxon>Pentapetalae</taxon>
        <taxon>rosids</taxon>
        <taxon>fabids</taxon>
        <taxon>Fabales</taxon>
        <taxon>Fabaceae</taxon>
        <taxon>Papilionoideae</taxon>
        <taxon>50 kb inversion clade</taxon>
        <taxon>NPAAA clade</taxon>
        <taxon>Hologalegina</taxon>
        <taxon>IRL clade</taxon>
        <taxon>Trifolieae</taxon>
        <taxon>Trifolium</taxon>
    </lineage>
</organism>
<dbReference type="AlphaFoldDB" id="A0A2K3KPD9"/>
<evidence type="ECO:0000256" key="1">
    <source>
        <dbReference type="SAM" id="MobiDB-lite"/>
    </source>
</evidence>
<evidence type="ECO:0000313" key="3">
    <source>
        <dbReference type="Proteomes" id="UP000236291"/>
    </source>
</evidence>
<evidence type="ECO:0000313" key="2">
    <source>
        <dbReference type="EMBL" id="PNX68132.1"/>
    </source>
</evidence>
<feature type="region of interest" description="Disordered" evidence="1">
    <location>
        <begin position="1"/>
        <end position="40"/>
    </location>
</feature>
<proteinExistence type="predicted"/>
<dbReference type="EMBL" id="ASHM01222555">
    <property type="protein sequence ID" value="PNX68132.1"/>
    <property type="molecule type" value="Genomic_DNA"/>
</dbReference>